<dbReference type="STRING" id="174720.A0A0N5BG25"/>
<dbReference type="Gene3D" id="3.90.1570.40">
    <property type="match status" value="1"/>
</dbReference>
<sequence>VDVQLRWKDYDLQLRWKDYDLHDIEGYSIGEYYDYTSNDMSVYTSLCSMLVIL</sequence>
<name>A0A0N5BG25_STREA</name>
<evidence type="ECO:0000313" key="1">
    <source>
        <dbReference type="Proteomes" id="UP000046392"/>
    </source>
</evidence>
<organism evidence="1 2">
    <name type="scientific">Strongyloides papillosus</name>
    <name type="common">Intestinal threadworm</name>
    <dbReference type="NCBI Taxonomy" id="174720"/>
    <lineage>
        <taxon>Eukaryota</taxon>
        <taxon>Metazoa</taxon>
        <taxon>Ecdysozoa</taxon>
        <taxon>Nematoda</taxon>
        <taxon>Chromadorea</taxon>
        <taxon>Rhabditida</taxon>
        <taxon>Tylenchina</taxon>
        <taxon>Panagrolaimomorpha</taxon>
        <taxon>Strongyloidoidea</taxon>
        <taxon>Strongyloididae</taxon>
        <taxon>Strongyloides</taxon>
    </lineage>
</organism>
<keyword evidence="1" id="KW-1185">Reference proteome</keyword>
<proteinExistence type="predicted"/>
<protein>
    <submittedName>
        <fullName evidence="2">Neur_chan_LBD domain-containing protein</fullName>
    </submittedName>
</protein>
<evidence type="ECO:0000313" key="2">
    <source>
        <dbReference type="WBParaSite" id="SPAL_0000493300.1"/>
    </source>
</evidence>
<dbReference type="Proteomes" id="UP000046392">
    <property type="component" value="Unplaced"/>
</dbReference>
<dbReference type="WBParaSite" id="SPAL_0000493300.1">
    <property type="protein sequence ID" value="SPAL_0000493300.1"/>
    <property type="gene ID" value="SPAL_0000493300"/>
</dbReference>
<accession>A0A0N5BG25</accession>
<dbReference type="AlphaFoldDB" id="A0A0N5BG25"/>
<reference evidence="2" key="1">
    <citation type="submission" date="2017-02" db="UniProtKB">
        <authorList>
            <consortium name="WormBaseParasite"/>
        </authorList>
    </citation>
    <scope>IDENTIFICATION</scope>
</reference>